<dbReference type="PANTHER" id="PTHR42743">
    <property type="entry name" value="AMINO-ACID AMINOTRANSFERASE"/>
    <property type="match status" value="1"/>
</dbReference>
<evidence type="ECO:0000256" key="6">
    <source>
        <dbReference type="ARBA" id="ARBA00022576"/>
    </source>
</evidence>
<keyword evidence="14" id="KW-1185">Reference proteome</keyword>
<comment type="subunit">
    <text evidence="3">Homodimer.</text>
</comment>
<protein>
    <recommendedName>
        <fullName evidence="5 12">D-alanine aminotransferase</fullName>
        <ecNumber evidence="4 12">2.6.1.21</ecNumber>
    </recommendedName>
</protein>
<evidence type="ECO:0000256" key="11">
    <source>
        <dbReference type="RuleBase" id="RU004516"/>
    </source>
</evidence>
<dbReference type="InterPro" id="IPR043132">
    <property type="entry name" value="BCAT-like_C"/>
</dbReference>
<keyword evidence="6 13" id="KW-0032">Aminotransferase</keyword>
<organism evidence="13 14">
    <name type="scientific">Collibacillus ludicampi</name>
    <dbReference type="NCBI Taxonomy" id="2771369"/>
    <lineage>
        <taxon>Bacteria</taxon>
        <taxon>Bacillati</taxon>
        <taxon>Bacillota</taxon>
        <taxon>Bacilli</taxon>
        <taxon>Bacillales</taxon>
        <taxon>Alicyclobacillaceae</taxon>
        <taxon>Collibacillus</taxon>
    </lineage>
</organism>
<accession>A0AAV4LAN6</accession>
<evidence type="ECO:0000256" key="2">
    <source>
        <dbReference type="ARBA" id="ARBA00009320"/>
    </source>
</evidence>
<evidence type="ECO:0000256" key="3">
    <source>
        <dbReference type="ARBA" id="ARBA00011738"/>
    </source>
</evidence>
<evidence type="ECO:0000256" key="9">
    <source>
        <dbReference type="ARBA" id="ARBA00047911"/>
    </source>
</evidence>
<dbReference type="InterPro" id="IPR001544">
    <property type="entry name" value="Aminotrans_IV"/>
</dbReference>
<evidence type="ECO:0000256" key="7">
    <source>
        <dbReference type="ARBA" id="ARBA00022679"/>
    </source>
</evidence>
<dbReference type="PROSITE" id="PS00770">
    <property type="entry name" value="AA_TRANSFER_CLASS_4"/>
    <property type="match status" value="1"/>
</dbReference>
<evidence type="ECO:0000256" key="8">
    <source>
        <dbReference type="ARBA" id="ARBA00022898"/>
    </source>
</evidence>
<evidence type="ECO:0000256" key="1">
    <source>
        <dbReference type="ARBA" id="ARBA00001933"/>
    </source>
</evidence>
<dbReference type="Gene3D" id="3.30.470.10">
    <property type="match status" value="1"/>
</dbReference>
<comment type="similarity">
    <text evidence="2 10">Belongs to the class-IV pyridoxal-phosphate-dependent aminotransferase family.</text>
</comment>
<dbReference type="GO" id="GO:0047810">
    <property type="term" value="F:D-alanine-2-oxoglutarate aminotransferase activity"/>
    <property type="evidence" value="ECO:0007669"/>
    <property type="project" value="UniProtKB-EC"/>
</dbReference>
<dbReference type="Gene3D" id="3.20.10.10">
    <property type="entry name" value="D-amino Acid Aminotransferase, subunit A, domain 2"/>
    <property type="match status" value="1"/>
</dbReference>
<dbReference type="InterPro" id="IPR050571">
    <property type="entry name" value="Class-IV_PLP-Dep_Aminotrnsfr"/>
</dbReference>
<dbReference type="Pfam" id="PF01063">
    <property type="entry name" value="Aminotran_4"/>
    <property type="match status" value="1"/>
</dbReference>
<dbReference type="SUPFAM" id="SSF56752">
    <property type="entry name" value="D-aminoacid aminotransferase-like PLP-dependent enzymes"/>
    <property type="match status" value="1"/>
</dbReference>
<dbReference type="GO" id="GO:0008652">
    <property type="term" value="P:amino acid biosynthetic process"/>
    <property type="evidence" value="ECO:0007669"/>
    <property type="project" value="UniProtKB-ARBA"/>
</dbReference>
<dbReference type="FunFam" id="3.20.10.10:FF:000002">
    <property type="entry name" value="D-alanine aminotransferase"/>
    <property type="match status" value="1"/>
</dbReference>
<evidence type="ECO:0000256" key="10">
    <source>
        <dbReference type="RuleBase" id="RU004106"/>
    </source>
</evidence>
<dbReference type="AlphaFoldDB" id="A0AAV4LAN6"/>
<dbReference type="Proteomes" id="UP001057291">
    <property type="component" value="Unassembled WGS sequence"/>
</dbReference>
<reference evidence="13" key="1">
    <citation type="journal article" date="2023" name="Int. J. Syst. Evol. Microbiol.">
        <title>Collibacillus ludicampi gen. nov., sp. nov., a new soil bacterium of the family Alicyclobacillaceae.</title>
        <authorList>
            <person name="Jojima T."/>
            <person name="Ioku Y."/>
            <person name="Fukuta Y."/>
            <person name="Shirasaka N."/>
            <person name="Matsumura Y."/>
            <person name="Mori M."/>
        </authorList>
    </citation>
    <scope>NUCLEOTIDE SEQUENCE</scope>
    <source>
        <strain evidence="13">TP075</strain>
    </source>
</reference>
<dbReference type="GO" id="GO:0046394">
    <property type="term" value="P:carboxylic acid biosynthetic process"/>
    <property type="evidence" value="ECO:0007669"/>
    <property type="project" value="UniProtKB-ARBA"/>
</dbReference>
<dbReference type="EC" id="2.6.1.21" evidence="4 12"/>
<comment type="function">
    <text evidence="12">Acts on the D-isomers of alanine, leucine, aspartate, glutamate, aminobutyrate, norvaline and asparagine. The enzyme transfers an amino group from a substrate D-amino acid to the pyridoxal phosphate cofactor to form pyridoxamine and an alpha-keto acid in the first half-reaction.</text>
</comment>
<dbReference type="GO" id="GO:0046416">
    <property type="term" value="P:D-amino acid metabolic process"/>
    <property type="evidence" value="ECO:0007669"/>
    <property type="project" value="InterPro"/>
</dbReference>
<dbReference type="PANTHER" id="PTHR42743:SF10">
    <property type="entry name" value="D-ALANINE AMINOTRANSFERASE"/>
    <property type="match status" value="1"/>
</dbReference>
<gene>
    <name evidence="13" type="primary">dat</name>
    <name evidence="13" type="ORF">DNHGIG_03270</name>
</gene>
<dbReference type="GO" id="GO:0030170">
    <property type="term" value="F:pyridoxal phosphate binding"/>
    <property type="evidence" value="ECO:0007669"/>
    <property type="project" value="InterPro"/>
</dbReference>
<evidence type="ECO:0000313" key="14">
    <source>
        <dbReference type="Proteomes" id="UP001057291"/>
    </source>
</evidence>
<comment type="caution">
    <text evidence="13">The sequence shown here is derived from an EMBL/GenBank/DDBJ whole genome shotgun (WGS) entry which is preliminary data.</text>
</comment>
<evidence type="ECO:0000256" key="5">
    <source>
        <dbReference type="ARBA" id="ARBA00021779"/>
    </source>
</evidence>
<comment type="catalytic activity">
    <reaction evidence="9 12">
        <text>D-alanine + 2-oxoglutarate = D-glutamate + pyruvate</text>
        <dbReference type="Rhea" id="RHEA:15869"/>
        <dbReference type="ChEBI" id="CHEBI:15361"/>
        <dbReference type="ChEBI" id="CHEBI:16810"/>
        <dbReference type="ChEBI" id="CHEBI:29986"/>
        <dbReference type="ChEBI" id="CHEBI:57416"/>
        <dbReference type="EC" id="2.6.1.21"/>
    </reaction>
</comment>
<keyword evidence="7" id="KW-0808">Transferase</keyword>
<dbReference type="InterPro" id="IPR005784">
    <property type="entry name" value="D_amino_transT"/>
</dbReference>
<dbReference type="RefSeq" id="WP_282198036.1">
    <property type="nucleotide sequence ID" value="NZ_BOQE01000001.1"/>
</dbReference>
<comment type="cofactor">
    <cofactor evidence="1 11">
        <name>pyridoxal 5'-phosphate</name>
        <dbReference type="ChEBI" id="CHEBI:597326"/>
    </cofactor>
</comment>
<keyword evidence="8 11" id="KW-0663">Pyridoxal phosphate</keyword>
<dbReference type="EMBL" id="BOQE01000001">
    <property type="protein sequence ID" value="GIM44778.1"/>
    <property type="molecule type" value="Genomic_DNA"/>
</dbReference>
<dbReference type="NCBIfam" id="TIGR01121">
    <property type="entry name" value="D_amino_aminoT"/>
    <property type="match status" value="1"/>
</dbReference>
<evidence type="ECO:0000313" key="13">
    <source>
        <dbReference type="EMBL" id="GIM44778.1"/>
    </source>
</evidence>
<dbReference type="InterPro" id="IPR018300">
    <property type="entry name" value="Aminotrans_IV_CS"/>
</dbReference>
<evidence type="ECO:0000256" key="12">
    <source>
        <dbReference type="RuleBase" id="RU004520"/>
    </source>
</evidence>
<proteinExistence type="inferred from homology"/>
<dbReference type="CDD" id="cd01558">
    <property type="entry name" value="D-AAT_like"/>
    <property type="match status" value="1"/>
</dbReference>
<name>A0AAV4LAN6_9BACL</name>
<dbReference type="InterPro" id="IPR036038">
    <property type="entry name" value="Aminotransferase-like"/>
</dbReference>
<evidence type="ECO:0000256" key="4">
    <source>
        <dbReference type="ARBA" id="ARBA00012874"/>
    </source>
</evidence>
<dbReference type="GO" id="GO:0005829">
    <property type="term" value="C:cytosol"/>
    <property type="evidence" value="ECO:0007669"/>
    <property type="project" value="TreeGrafter"/>
</dbReference>
<sequence length="277" mass="30937">MLVYVNGQWLNDNEATISILDRGFVFADAVYEVVRIYNGRYFYLDRHLQRLKQSLSALRIDVDVDSLEIVCRELLERNKTDQGSLYLQISRGAAQRVHGLPQGLTPTVVAYVKGLSNLDTSLQESGGKAIFYEDTRWFMCNIKTVGLLINCLAKGEALSQGADDAIFHRGEIVTEATSSNIFIVKNGTLYTHPNGNLILPGITRQVVIELAHELQIPVEEKPFTREELLAADELFLTGTMAEITPYVKVEGRTIGEGKPGCVTRRLQDAFSQLTRSL</sequence>
<dbReference type="InterPro" id="IPR043131">
    <property type="entry name" value="BCAT-like_N"/>
</dbReference>